<dbReference type="EMBL" id="JAPEUX010000005">
    <property type="protein sequence ID" value="KAJ4351503.1"/>
    <property type="molecule type" value="Genomic_DNA"/>
</dbReference>
<keyword evidence="2" id="KW-1133">Transmembrane helix</keyword>
<keyword evidence="1" id="KW-0175">Coiled coil</keyword>
<evidence type="ECO:0000256" key="2">
    <source>
        <dbReference type="SAM" id="Phobius"/>
    </source>
</evidence>
<comment type="caution">
    <text evidence="3">The sequence shown here is derived from an EMBL/GenBank/DDBJ whole genome shotgun (WGS) entry which is preliminary data.</text>
</comment>
<keyword evidence="4" id="KW-1185">Reference proteome</keyword>
<feature type="transmembrane region" description="Helical" evidence="2">
    <location>
        <begin position="12"/>
        <end position="29"/>
    </location>
</feature>
<proteinExistence type="predicted"/>
<feature type="coiled-coil region" evidence="1">
    <location>
        <begin position="138"/>
        <end position="172"/>
    </location>
</feature>
<evidence type="ECO:0000313" key="3">
    <source>
        <dbReference type="EMBL" id="KAJ4351503.1"/>
    </source>
</evidence>
<name>A0A9W9C9N7_9PLEO</name>
<organism evidence="3 4">
    <name type="scientific">Didymosphaeria variabile</name>
    <dbReference type="NCBI Taxonomy" id="1932322"/>
    <lineage>
        <taxon>Eukaryota</taxon>
        <taxon>Fungi</taxon>
        <taxon>Dikarya</taxon>
        <taxon>Ascomycota</taxon>
        <taxon>Pezizomycotina</taxon>
        <taxon>Dothideomycetes</taxon>
        <taxon>Pleosporomycetidae</taxon>
        <taxon>Pleosporales</taxon>
        <taxon>Massarineae</taxon>
        <taxon>Didymosphaeriaceae</taxon>
        <taxon>Didymosphaeria</taxon>
    </lineage>
</organism>
<dbReference type="RefSeq" id="XP_056069859.1">
    <property type="nucleotide sequence ID" value="XM_056215612.1"/>
</dbReference>
<dbReference type="AlphaFoldDB" id="A0A9W9C9N7"/>
<evidence type="ECO:0000313" key="4">
    <source>
        <dbReference type="Proteomes" id="UP001140513"/>
    </source>
</evidence>
<accession>A0A9W9C9N7</accession>
<dbReference type="Proteomes" id="UP001140513">
    <property type="component" value="Unassembled WGS sequence"/>
</dbReference>
<protein>
    <submittedName>
        <fullName evidence="3">Uncharacterized protein</fullName>
    </submittedName>
</protein>
<evidence type="ECO:0000256" key="1">
    <source>
        <dbReference type="SAM" id="Coils"/>
    </source>
</evidence>
<sequence>MTDLSLPRPGPVAISLLALVSVWAVVSSYKHKNDMHKHLAASERRHIAEKQALSVKLLTEKHELELKVLSVTHDLDQTKVDLAFEKSRREIQEKENAAHEALHRSAVQTVEMQEEQINNHEAFRQSAKQLVEIQTAKVRKHEATLEAAKDLMEAHQRRIRDLEGEVARLREGNEVTPPPAYHT</sequence>
<reference evidence="3" key="1">
    <citation type="submission" date="2022-10" db="EMBL/GenBank/DDBJ databases">
        <title>Tapping the CABI collections for fungal endophytes: first genome assemblies for Collariella, Neodidymelliopsis, Ascochyta clinopodiicola, Didymella pomorum, Didymosphaeria variabile, Neocosmospora piperis and Neocucurbitaria cava.</title>
        <authorList>
            <person name="Hill R."/>
        </authorList>
    </citation>
    <scope>NUCLEOTIDE SEQUENCE</scope>
    <source>
        <strain evidence="3">IMI 356815</strain>
    </source>
</reference>
<dbReference type="GeneID" id="80910376"/>
<keyword evidence="2" id="KW-0472">Membrane</keyword>
<gene>
    <name evidence="3" type="ORF">N0V89_006846</name>
</gene>
<keyword evidence="2" id="KW-0812">Transmembrane</keyword>